<reference evidence="1" key="1">
    <citation type="submission" date="2021-05" db="EMBL/GenBank/DDBJ databases">
        <authorList>
            <person name="Alioto T."/>
            <person name="Alioto T."/>
            <person name="Gomez Garrido J."/>
        </authorList>
    </citation>
    <scope>NUCLEOTIDE SEQUENCE</scope>
</reference>
<dbReference type="EMBL" id="HBUE01031131">
    <property type="protein sequence ID" value="CAG6456526.1"/>
    <property type="molecule type" value="Transcribed_RNA"/>
</dbReference>
<dbReference type="EMBL" id="HBUE01031132">
    <property type="protein sequence ID" value="CAG6456527.1"/>
    <property type="molecule type" value="Transcribed_RNA"/>
</dbReference>
<evidence type="ECO:0000313" key="1">
    <source>
        <dbReference type="EMBL" id="CAG6456527.1"/>
    </source>
</evidence>
<dbReference type="EMBL" id="HBUE01031137">
    <property type="protein sequence ID" value="CAG6456533.1"/>
    <property type="molecule type" value="Transcribed_RNA"/>
</dbReference>
<dbReference type="EMBL" id="HBUE01031136">
    <property type="protein sequence ID" value="CAG6456532.1"/>
    <property type="molecule type" value="Transcribed_RNA"/>
</dbReference>
<dbReference type="AlphaFoldDB" id="A0A8D8AGD9"/>
<accession>A0A8D8AGD9</accession>
<proteinExistence type="predicted"/>
<sequence>MKPGLLQRRIDRTLYEHNDGYRPIGRTLPGLLLVVIGHRGCISGLQNLACVTPHSKRLVGGIAHGLLWRWIDLWALGRLLVFVVRFENLMTLVISGLQNRTPNSSGLVDDGLGRWIALLRR</sequence>
<name>A0A8D8AGD9_CULPI</name>
<protein>
    <submittedName>
        <fullName evidence="1">(northern house mosquito) hypothetical protein</fullName>
    </submittedName>
</protein>
<dbReference type="EMBL" id="HBUE01031129">
    <property type="protein sequence ID" value="CAG6456523.1"/>
    <property type="molecule type" value="Transcribed_RNA"/>
</dbReference>
<organism evidence="1">
    <name type="scientific">Culex pipiens</name>
    <name type="common">House mosquito</name>
    <dbReference type="NCBI Taxonomy" id="7175"/>
    <lineage>
        <taxon>Eukaryota</taxon>
        <taxon>Metazoa</taxon>
        <taxon>Ecdysozoa</taxon>
        <taxon>Arthropoda</taxon>
        <taxon>Hexapoda</taxon>
        <taxon>Insecta</taxon>
        <taxon>Pterygota</taxon>
        <taxon>Neoptera</taxon>
        <taxon>Endopterygota</taxon>
        <taxon>Diptera</taxon>
        <taxon>Nematocera</taxon>
        <taxon>Culicoidea</taxon>
        <taxon>Culicidae</taxon>
        <taxon>Culicinae</taxon>
        <taxon>Culicini</taxon>
        <taxon>Culex</taxon>
        <taxon>Culex</taxon>
    </lineage>
</organism>